<dbReference type="Proteomes" id="UP000190135">
    <property type="component" value="Unassembled WGS sequence"/>
</dbReference>
<sequence length="82" mass="8901">MKKLSVLTVAACLALASPAFAQPIRSPLAAANVHHSVEHSKPKAKTTCRVERRSKIVHGKKVFTKIRICETSKSAHPAGHHK</sequence>
<keyword evidence="3" id="KW-1185">Reference proteome</keyword>
<reference evidence="2 3" key="1">
    <citation type="submission" date="2017-02" db="EMBL/GenBank/DDBJ databases">
        <authorList>
            <person name="Peterson S.W."/>
        </authorList>
    </citation>
    <scope>NUCLEOTIDE SEQUENCE [LARGE SCALE GENOMIC DNA]</scope>
    <source>
        <strain evidence="2 3">USBA 369</strain>
    </source>
</reference>
<name>A0A1T4QM61_9HYPH</name>
<proteinExistence type="predicted"/>
<feature type="signal peptide" evidence="1">
    <location>
        <begin position="1"/>
        <end position="21"/>
    </location>
</feature>
<protein>
    <submittedName>
        <fullName evidence="2">Uncharacterized protein</fullName>
    </submittedName>
</protein>
<evidence type="ECO:0000313" key="2">
    <source>
        <dbReference type="EMBL" id="SKA04819.1"/>
    </source>
</evidence>
<dbReference type="AlphaFoldDB" id="A0A1T4QM61"/>
<accession>A0A1T4QM61</accession>
<evidence type="ECO:0000256" key="1">
    <source>
        <dbReference type="SAM" id="SignalP"/>
    </source>
</evidence>
<feature type="chain" id="PRO_5013114923" evidence="1">
    <location>
        <begin position="22"/>
        <end position="82"/>
    </location>
</feature>
<evidence type="ECO:0000313" key="3">
    <source>
        <dbReference type="Proteomes" id="UP000190135"/>
    </source>
</evidence>
<organism evidence="2 3">
    <name type="scientific">Consotaella salsifontis</name>
    <dbReference type="NCBI Taxonomy" id="1365950"/>
    <lineage>
        <taxon>Bacteria</taxon>
        <taxon>Pseudomonadati</taxon>
        <taxon>Pseudomonadota</taxon>
        <taxon>Alphaproteobacteria</taxon>
        <taxon>Hyphomicrobiales</taxon>
        <taxon>Aurantimonadaceae</taxon>
        <taxon>Consotaella</taxon>
    </lineage>
</organism>
<gene>
    <name evidence="2" type="ORF">SAMN05428963_105128</name>
</gene>
<dbReference type="EMBL" id="FUXL01000005">
    <property type="protein sequence ID" value="SKA04819.1"/>
    <property type="molecule type" value="Genomic_DNA"/>
</dbReference>
<keyword evidence="1" id="KW-0732">Signal</keyword>